<keyword evidence="1" id="KW-0732">Signal</keyword>
<accession>A0A553PP01</accession>
<protein>
    <submittedName>
        <fullName evidence="2">Uncharacterized protein</fullName>
    </submittedName>
</protein>
<dbReference type="EMBL" id="VCGU01000002">
    <property type="protein sequence ID" value="TRY79402.1"/>
    <property type="molecule type" value="Genomic_DNA"/>
</dbReference>
<feature type="chain" id="PRO_5022193985" evidence="1">
    <location>
        <begin position="18"/>
        <end position="135"/>
    </location>
</feature>
<evidence type="ECO:0000313" key="2">
    <source>
        <dbReference type="EMBL" id="TRY79402.1"/>
    </source>
</evidence>
<feature type="signal peptide" evidence="1">
    <location>
        <begin position="1"/>
        <end position="17"/>
    </location>
</feature>
<gene>
    <name evidence="2" type="ORF">TCAL_05792</name>
</gene>
<reference evidence="2 3" key="1">
    <citation type="journal article" date="2018" name="Nat. Ecol. Evol.">
        <title>Genomic signatures of mitonuclear coevolution across populations of Tigriopus californicus.</title>
        <authorList>
            <person name="Barreto F.S."/>
            <person name="Watson E.T."/>
            <person name="Lima T.G."/>
            <person name="Willett C.S."/>
            <person name="Edmands S."/>
            <person name="Li W."/>
            <person name="Burton R.S."/>
        </authorList>
    </citation>
    <scope>NUCLEOTIDE SEQUENCE [LARGE SCALE GENOMIC DNA]</scope>
    <source>
        <strain evidence="2 3">San Diego</strain>
    </source>
</reference>
<dbReference type="Proteomes" id="UP000318571">
    <property type="component" value="Chromosome 6"/>
</dbReference>
<comment type="caution">
    <text evidence="2">The sequence shown here is derived from an EMBL/GenBank/DDBJ whole genome shotgun (WGS) entry which is preliminary data.</text>
</comment>
<sequence>MTFTHLIVFLSIGLCQAKLRANVIVMGTTMSPNFKRSEGSISLVCPEEHPWAFSNGTKCCNTFRTSTFNSLQFEDSECFSAWIECPAKLPRKCVSLEKPVVCPKTYPVSMGLGCCASDHAIFDPQNELCRGQKLE</sequence>
<name>A0A553PP01_TIGCA</name>
<proteinExistence type="predicted"/>
<dbReference type="AlphaFoldDB" id="A0A553PP01"/>
<keyword evidence="3" id="KW-1185">Reference proteome</keyword>
<evidence type="ECO:0000313" key="3">
    <source>
        <dbReference type="Proteomes" id="UP000318571"/>
    </source>
</evidence>
<organism evidence="2 3">
    <name type="scientific">Tigriopus californicus</name>
    <name type="common">Marine copepod</name>
    <dbReference type="NCBI Taxonomy" id="6832"/>
    <lineage>
        <taxon>Eukaryota</taxon>
        <taxon>Metazoa</taxon>
        <taxon>Ecdysozoa</taxon>
        <taxon>Arthropoda</taxon>
        <taxon>Crustacea</taxon>
        <taxon>Multicrustacea</taxon>
        <taxon>Hexanauplia</taxon>
        <taxon>Copepoda</taxon>
        <taxon>Harpacticoida</taxon>
        <taxon>Harpacticidae</taxon>
        <taxon>Tigriopus</taxon>
    </lineage>
</organism>
<feature type="non-terminal residue" evidence="2">
    <location>
        <position position="135"/>
    </location>
</feature>
<evidence type="ECO:0000256" key="1">
    <source>
        <dbReference type="SAM" id="SignalP"/>
    </source>
</evidence>